<evidence type="ECO:0000313" key="5">
    <source>
        <dbReference type="Proteomes" id="UP000408482"/>
    </source>
</evidence>
<dbReference type="SUPFAM" id="SSF53271">
    <property type="entry name" value="PRTase-like"/>
    <property type="match status" value="1"/>
</dbReference>
<dbReference type="PANTHER" id="PTHR47505:SF1">
    <property type="entry name" value="DNA UTILIZATION PROTEIN YHGH"/>
    <property type="match status" value="1"/>
</dbReference>
<accession>A0A564W340</accession>
<dbReference type="InterPro" id="IPR044005">
    <property type="entry name" value="DZR_2"/>
</dbReference>
<sequence>MKKTADFLLDMLYPKKCPLCHQILKEKDRLICPECSGKVRPISGPRCMKCGRPVKMEEEYCEDCRKGAHHFTEGRSIFWYGEVWRQSLVRFKYYGCREYGDFYAKAMSIFGKKYLERWKPDLIVPVPLHSRKKRMRGFNQAAYLAERLSELTGIPWEDHLVRKIRSTRSQKKLNAIQRRQNLKNAYRVTGKIPGFSVLVVDDVYTTGSTADAMAMCLLEAGAEKVYFLTICAGRA</sequence>
<proteinExistence type="inferred from homology"/>
<dbReference type="CDD" id="cd06223">
    <property type="entry name" value="PRTases_typeI"/>
    <property type="match status" value="1"/>
</dbReference>
<evidence type="ECO:0000256" key="1">
    <source>
        <dbReference type="ARBA" id="ARBA00008007"/>
    </source>
</evidence>
<dbReference type="Pfam" id="PF00156">
    <property type="entry name" value="Pribosyltran"/>
    <property type="match status" value="1"/>
</dbReference>
<evidence type="ECO:0000259" key="3">
    <source>
        <dbReference type="Pfam" id="PF18912"/>
    </source>
</evidence>
<dbReference type="Pfam" id="PF18912">
    <property type="entry name" value="DZR_2"/>
    <property type="match status" value="1"/>
</dbReference>
<dbReference type="PANTHER" id="PTHR47505">
    <property type="entry name" value="DNA UTILIZATION PROTEIN YHGH"/>
    <property type="match status" value="1"/>
</dbReference>
<reference evidence="4 5" key="1">
    <citation type="submission" date="2019-07" db="EMBL/GenBank/DDBJ databases">
        <authorList>
            <person name="Hibberd C M."/>
            <person name="Gehrig L. J."/>
            <person name="Chang H.-W."/>
            <person name="Venkatesh S."/>
        </authorList>
    </citation>
    <scope>NUCLEOTIDE SEQUENCE [LARGE SCALE GENOMIC DNA]</scope>
    <source>
        <strain evidence="4">Blautia_luti_SSTS_Bg7063</strain>
    </source>
</reference>
<dbReference type="AlphaFoldDB" id="A0A564W340"/>
<protein>
    <submittedName>
        <fullName evidence="4">DNA utilization protein GntX</fullName>
    </submittedName>
</protein>
<evidence type="ECO:0000259" key="2">
    <source>
        <dbReference type="Pfam" id="PF00156"/>
    </source>
</evidence>
<evidence type="ECO:0000313" key="4">
    <source>
        <dbReference type="EMBL" id="VUX39256.1"/>
    </source>
</evidence>
<dbReference type="RefSeq" id="WP_243121680.1">
    <property type="nucleotide sequence ID" value="NZ_CABHMX010000034.1"/>
</dbReference>
<dbReference type="Gene3D" id="3.40.50.2020">
    <property type="match status" value="1"/>
</dbReference>
<feature type="domain" description="Double zinc ribbon" evidence="3">
    <location>
        <begin position="8"/>
        <end position="65"/>
    </location>
</feature>
<dbReference type="InterPro" id="IPR051910">
    <property type="entry name" value="ComF/GntX_DNA_util-trans"/>
</dbReference>
<dbReference type="InterPro" id="IPR000836">
    <property type="entry name" value="PRTase_dom"/>
</dbReference>
<dbReference type="InterPro" id="IPR029057">
    <property type="entry name" value="PRTase-like"/>
</dbReference>
<organism evidence="4 5">
    <name type="scientific">Blautia luti</name>
    <dbReference type="NCBI Taxonomy" id="89014"/>
    <lineage>
        <taxon>Bacteria</taxon>
        <taxon>Bacillati</taxon>
        <taxon>Bacillota</taxon>
        <taxon>Clostridia</taxon>
        <taxon>Lachnospirales</taxon>
        <taxon>Lachnospiraceae</taxon>
        <taxon>Blautia</taxon>
    </lineage>
</organism>
<comment type="similarity">
    <text evidence="1">Belongs to the ComF/GntX family.</text>
</comment>
<dbReference type="EMBL" id="CABHNW010000086">
    <property type="protein sequence ID" value="VUX39256.1"/>
    <property type="molecule type" value="Genomic_DNA"/>
</dbReference>
<keyword evidence="5" id="KW-1185">Reference proteome</keyword>
<name>A0A564W340_9FIRM</name>
<gene>
    <name evidence="4" type="ORF">RSSSTS7063_03543</name>
</gene>
<feature type="domain" description="Phosphoribosyltransferase" evidence="2">
    <location>
        <begin position="102"/>
        <end position="234"/>
    </location>
</feature>
<dbReference type="Proteomes" id="UP000408482">
    <property type="component" value="Unassembled WGS sequence"/>
</dbReference>